<gene>
    <name evidence="1" type="ORF">SDJN03_08201</name>
</gene>
<feature type="non-terminal residue" evidence="1">
    <location>
        <position position="1"/>
    </location>
</feature>
<name>A0AAV6NJC9_9ROSI</name>
<comment type="caution">
    <text evidence="1">The sequence shown here is derived from an EMBL/GenBank/DDBJ whole genome shotgun (WGS) entry which is preliminary data.</text>
</comment>
<evidence type="ECO:0000313" key="2">
    <source>
        <dbReference type="Proteomes" id="UP000685013"/>
    </source>
</evidence>
<sequence>MVKLCSLCHDICQGVLWKSKYPPPWLGLPASTFNYLLTLNYPFIPTCSGRYLLQLRRHLYPSDGINSRLKRQARYATSPHVLHRRTFPIRQTPSTLTGQHFSQPPIPDPIRTARPADIDLVFRPA</sequence>
<protein>
    <submittedName>
        <fullName evidence="1">Uncharacterized protein</fullName>
    </submittedName>
</protein>
<proteinExistence type="predicted"/>
<dbReference type="AlphaFoldDB" id="A0AAV6NJC9"/>
<accession>A0AAV6NJC9</accession>
<keyword evidence="2" id="KW-1185">Reference proteome</keyword>
<evidence type="ECO:0000313" key="1">
    <source>
        <dbReference type="EMBL" id="KAG6598423.1"/>
    </source>
</evidence>
<reference evidence="1 2" key="1">
    <citation type="journal article" date="2021" name="Hortic Res">
        <title>The domestication of Cucurbita argyrosperma as revealed by the genome of its wild relative.</title>
        <authorList>
            <person name="Barrera-Redondo J."/>
            <person name="Sanchez-de la Vega G."/>
            <person name="Aguirre-Liguori J.A."/>
            <person name="Castellanos-Morales G."/>
            <person name="Gutierrez-Guerrero Y.T."/>
            <person name="Aguirre-Dugua X."/>
            <person name="Aguirre-Planter E."/>
            <person name="Tenaillon M.I."/>
            <person name="Lira-Saade R."/>
            <person name="Eguiarte L.E."/>
        </authorList>
    </citation>
    <scope>NUCLEOTIDE SEQUENCE [LARGE SCALE GENOMIC DNA]</scope>
    <source>
        <strain evidence="1">JBR-2021</strain>
    </source>
</reference>
<organism evidence="1 2">
    <name type="scientific">Cucurbita argyrosperma subsp. sororia</name>
    <dbReference type="NCBI Taxonomy" id="37648"/>
    <lineage>
        <taxon>Eukaryota</taxon>
        <taxon>Viridiplantae</taxon>
        <taxon>Streptophyta</taxon>
        <taxon>Embryophyta</taxon>
        <taxon>Tracheophyta</taxon>
        <taxon>Spermatophyta</taxon>
        <taxon>Magnoliopsida</taxon>
        <taxon>eudicotyledons</taxon>
        <taxon>Gunneridae</taxon>
        <taxon>Pentapetalae</taxon>
        <taxon>rosids</taxon>
        <taxon>fabids</taxon>
        <taxon>Cucurbitales</taxon>
        <taxon>Cucurbitaceae</taxon>
        <taxon>Cucurbiteae</taxon>
        <taxon>Cucurbita</taxon>
    </lineage>
</organism>
<dbReference type="Proteomes" id="UP000685013">
    <property type="component" value="Chromosome 5"/>
</dbReference>
<dbReference type="EMBL" id="JAGKQH010000005">
    <property type="protein sequence ID" value="KAG6598423.1"/>
    <property type="molecule type" value="Genomic_DNA"/>
</dbReference>